<accession>D5UZ44</accession>
<dbReference type="InterPro" id="IPR015890">
    <property type="entry name" value="Chorismate_C"/>
</dbReference>
<dbReference type="SUPFAM" id="SSF56322">
    <property type="entry name" value="ADC synthase"/>
    <property type="match status" value="1"/>
</dbReference>
<name>D5UZ44_TSUPD</name>
<gene>
    <name evidence="6" type="ordered locus">Tpau_4330</name>
</gene>
<dbReference type="Pfam" id="PF00425">
    <property type="entry name" value="Chorismate_bind"/>
    <property type="match status" value="1"/>
</dbReference>
<protein>
    <submittedName>
        <fullName evidence="6">Salicylate synthase</fullName>
    </submittedName>
</protein>
<evidence type="ECO:0000256" key="4">
    <source>
        <dbReference type="ARBA" id="ARBA00023239"/>
    </source>
</evidence>
<feature type="domain" description="Chorismate-utilising enzyme C-terminal" evidence="5">
    <location>
        <begin position="177"/>
        <end position="430"/>
    </location>
</feature>
<dbReference type="PRINTS" id="PR00095">
    <property type="entry name" value="ANTSNTHASEI"/>
</dbReference>
<dbReference type="RefSeq" id="WP_013128871.1">
    <property type="nucleotide sequence ID" value="NC_014159.1"/>
</dbReference>
<evidence type="ECO:0000256" key="3">
    <source>
        <dbReference type="ARBA" id="ARBA00022842"/>
    </source>
</evidence>
<geneLocation type="plasmid" evidence="6 7">
    <name>pTpau01</name>
</geneLocation>
<evidence type="ECO:0000256" key="2">
    <source>
        <dbReference type="ARBA" id="ARBA00022723"/>
    </source>
</evidence>
<dbReference type="Proteomes" id="UP000001213">
    <property type="component" value="Plasmid pTpau01"/>
</dbReference>
<evidence type="ECO:0000259" key="5">
    <source>
        <dbReference type="Pfam" id="PF00425"/>
    </source>
</evidence>
<dbReference type="GO" id="GO:0046872">
    <property type="term" value="F:metal ion binding"/>
    <property type="evidence" value="ECO:0007669"/>
    <property type="project" value="UniProtKB-KW"/>
</dbReference>
<evidence type="ECO:0000313" key="6">
    <source>
        <dbReference type="EMBL" id="ADG80891.1"/>
    </source>
</evidence>
<dbReference type="GO" id="GO:0000162">
    <property type="term" value="P:L-tryptophan biosynthetic process"/>
    <property type="evidence" value="ECO:0007669"/>
    <property type="project" value="TreeGrafter"/>
</dbReference>
<dbReference type="GO" id="GO:0008909">
    <property type="term" value="F:isochorismate synthase activity"/>
    <property type="evidence" value="ECO:0007669"/>
    <property type="project" value="InterPro"/>
</dbReference>
<keyword evidence="7" id="KW-1185">Reference proteome</keyword>
<dbReference type="NCBIfam" id="TIGR03494">
    <property type="entry name" value="salicyl_syn"/>
    <property type="match status" value="1"/>
</dbReference>
<keyword evidence="3" id="KW-0460">Magnesium</keyword>
<dbReference type="KEGG" id="tpr:Tpau_4330"/>
<dbReference type="eggNOG" id="COG0147">
    <property type="taxonomic scope" value="Bacteria"/>
</dbReference>
<dbReference type="GO" id="GO:0016833">
    <property type="term" value="F:oxo-acid-lyase activity"/>
    <property type="evidence" value="ECO:0007669"/>
    <property type="project" value="InterPro"/>
</dbReference>
<dbReference type="HOGENOM" id="CLU_006493_2_1_11"/>
<organism evidence="6 7">
    <name type="scientific">Tsukamurella paurometabola (strain ATCC 8368 / DSM 20162 / CCUG 35730 / CIP 100753 / JCM 10117 / KCTC 9821 / NBRC 16120 / NCIMB 702349 / NCTC 13040)</name>
    <name type="common">Corynebacterium paurometabolum</name>
    <dbReference type="NCBI Taxonomy" id="521096"/>
    <lineage>
        <taxon>Bacteria</taxon>
        <taxon>Bacillati</taxon>
        <taxon>Actinomycetota</taxon>
        <taxon>Actinomycetes</taxon>
        <taxon>Mycobacteriales</taxon>
        <taxon>Tsukamurellaceae</taxon>
        <taxon>Tsukamurella</taxon>
    </lineage>
</organism>
<reference evidence="7" key="1">
    <citation type="submission" date="2010-03" db="EMBL/GenBank/DDBJ databases">
        <title>The complete plasmid of Tsukamurella paurometabola DSM 20162.</title>
        <authorList>
            <consortium name="US DOE Joint Genome Institute (JGI-PGF)"/>
            <person name="Lucas S."/>
            <person name="Copeland A."/>
            <person name="Lapidus A."/>
            <person name="Glavina del Rio T."/>
            <person name="Dalin E."/>
            <person name="Tice H."/>
            <person name="Bruce D."/>
            <person name="Goodwin L."/>
            <person name="Pitluck S."/>
            <person name="Kyrpides N."/>
            <person name="Mavromatis K."/>
            <person name="Ivanova N."/>
            <person name="Mikhailova N."/>
            <person name="Munk A.C."/>
            <person name="Brettin T."/>
            <person name="Detter J.C."/>
            <person name="Tapia R."/>
            <person name="Han C."/>
            <person name="Larimer F."/>
            <person name="Land M."/>
            <person name="Hauser L."/>
            <person name="Markowitz V."/>
            <person name="Cheng J.-F."/>
            <person name="Hugenholtz P."/>
            <person name="Woyke T."/>
            <person name="Wu D."/>
            <person name="Jando M."/>
            <person name="Brambilla E."/>
            <person name="Klenk H.-P."/>
            <person name="Eisen J.A."/>
        </authorList>
    </citation>
    <scope>NUCLEOTIDE SEQUENCE [LARGE SCALE GENOMIC DNA]</scope>
    <source>
        <strain evidence="7">ATCC 8368 / DSM 20162 / CCUG 35730 / CIP 100753 / JCM 10117 / KCTC 9821 / NBRC 16120 / NCIMB 702349 / NCTC 13040</strain>
        <plasmid evidence="7">pTpau01</plasmid>
    </source>
</reference>
<dbReference type="EMBL" id="CP001967">
    <property type="protein sequence ID" value="ADG80891.1"/>
    <property type="molecule type" value="Genomic_DNA"/>
</dbReference>
<keyword evidence="4" id="KW-0456">Lyase</keyword>
<dbReference type="AlphaFoldDB" id="D5UZ44"/>
<dbReference type="InterPro" id="IPR005801">
    <property type="entry name" value="ADC_synthase"/>
</dbReference>
<dbReference type="PANTHER" id="PTHR11236:SF48">
    <property type="entry name" value="ISOCHORISMATE SYNTHASE MENF"/>
    <property type="match status" value="1"/>
</dbReference>
<sequence>MSVAIDGPLADPFPSVTELGRGTGHRLCATWAAAGLADEYVVYEAPAGLVFAGGVRARIRLTATDVTVSVEGDADTRTYRGAPAAALAAALARLPFHRWRVYGWTAFEFTSHLSAGLRSGVLAELVVPEFEIHVAADGTVDRTGVPAGVLERLAAIAPIAPIDTVSCPVDVRRSGDDGYRARVAAAIAEIRAGAYEKVILSRRLPVPFPVDVPASYALGRDSNTPARSFLLRLSGLEAAGFSPEIVGAVHADGTVETQPLAGTRALHMDGTDPQALRAELLSDAKEIVEHALSVQLSCAEVDAIAVPSTRMVSEFMTVRERGSVQHLASTVIGKLATGVSAWEALDVLFPAVTASGIPKAPAVDAIARLEPHPRGPYAGAVVTASSNGELDAALVLRSLFSTEDGAWLQAGAGVIAQSDPQREFEETCEKLASVAPYLVRRAAR</sequence>
<dbReference type="InterPro" id="IPR019996">
    <property type="entry name" value="Salicylate_synthase"/>
</dbReference>
<dbReference type="Gene3D" id="3.60.120.10">
    <property type="entry name" value="Anthranilate synthase"/>
    <property type="match status" value="1"/>
</dbReference>
<evidence type="ECO:0000313" key="7">
    <source>
        <dbReference type="Proteomes" id="UP000001213"/>
    </source>
</evidence>
<keyword evidence="2" id="KW-0479">Metal-binding</keyword>
<evidence type="ECO:0000256" key="1">
    <source>
        <dbReference type="ARBA" id="ARBA00001946"/>
    </source>
</evidence>
<reference evidence="6 7" key="2">
    <citation type="journal article" date="2011" name="Stand. Genomic Sci.">
        <title>Complete genome sequence of Tsukamurella paurometabola type strain (no. 33).</title>
        <authorList>
            <person name="Munk A.C."/>
            <person name="Lapidus A."/>
            <person name="Lucas S."/>
            <person name="Nolan M."/>
            <person name="Tice H."/>
            <person name="Cheng J.F."/>
            <person name="Del Rio T.G."/>
            <person name="Goodwin L."/>
            <person name="Pitluck S."/>
            <person name="Liolios K."/>
            <person name="Huntemann M."/>
            <person name="Ivanova N."/>
            <person name="Mavromatis K."/>
            <person name="Mikhailova N."/>
            <person name="Pati A."/>
            <person name="Chen A."/>
            <person name="Palaniappan K."/>
            <person name="Tapia R."/>
            <person name="Han C."/>
            <person name="Land M."/>
            <person name="Hauser L."/>
            <person name="Chang Y.J."/>
            <person name="Jeffries C.D."/>
            <person name="Brettin T."/>
            <person name="Yasawong M."/>
            <person name="Brambilla E.M."/>
            <person name="Rohde M."/>
            <person name="Sikorski J."/>
            <person name="Goker M."/>
            <person name="Detter J.C."/>
            <person name="Woyke T."/>
            <person name="Bristow J."/>
            <person name="Eisen J.A."/>
            <person name="Markowitz V."/>
            <person name="Hugenholtz P."/>
            <person name="Kyrpides N.C."/>
            <person name="Klenk H.P."/>
        </authorList>
    </citation>
    <scope>NUCLEOTIDE SEQUENCE [LARGE SCALE GENOMIC DNA]</scope>
    <source>
        <strain evidence="7">ATCC 8368 / DSM 20162 / CCUG 35730 / CIP 100753 / JCM 10117 / KCTC 9821 / NBRC 16120 / NCIMB 702349 / NCTC 13040</strain>
        <plasmid evidence="6">pTpau01</plasmid>
    </source>
</reference>
<dbReference type="InterPro" id="IPR019999">
    <property type="entry name" value="Anth_synth_I-like"/>
</dbReference>
<comment type="cofactor">
    <cofactor evidence="1">
        <name>Mg(2+)</name>
        <dbReference type="ChEBI" id="CHEBI:18420"/>
    </cofactor>
</comment>
<proteinExistence type="predicted"/>
<dbReference type="PANTHER" id="PTHR11236">
    <property type="entry name" value="AMINOBENZOATE/ANTHRANILATE SYNTHASE"/>
    <property type="match status" value="1"/>
</dbReference>
<keyword evidence="6" id="KW-0614">Plasmid</keyword>